<dbReference type="AlphaFoldDB" id="A0A8C4KWI9"/>
<name>A0A8C4KWI9_EQUAS</name>
<proteinExistence type="predicted"/>
<evidence type="ECO:0000313" key="3">
    <source>
        <dbReference type="Proteomes" id="UP000694387"/>
    </source>
</evidence>
<keyword evidence="3" id="KW-1185">Reference proteome</keyword>
<feature type="compositionally biased region" description="Low complexity" evidence="1">
    <location>
        <begin position="116"/>
        <end position="126"/>
    </location>
</feature>
<reference evidence="2 3" key="1">
    <citation type="journal article" date="2020" name="Nat. Commun.">
        <title>Donkey genomes provide new insights into domestication and selection for coat color.</title>
        <authorList>
            <person name="Wang"/>
            <person name="C."/>
            <person name="Li"/>
            <person name="H."/>
            <person name="Guo"/>
            <person name="Y."/>
            <person name="Huang"/>
            <person name="J."/>
            <person name="Sun"/>
            <person name="Y."/>
            <person name="Min"/>
            <person name="J."/>
            <person name="Wang"/>
            <person name="J."/>
            <person name="Fang"/>
            <person name="X."/>
            <person name="Zhao"/>
            <person name="Z."/>
            <person name="Wang"/>
            <person name="S."/>
            <person name="Zhang"/>
            <person name="Y."/>
            <person name="Liu"/>
            <person name="Q."/>
            <person name="Jiang"/>
            <person name="Q."/>
            <person name="Wang"/>
            <person name="X."/>
            <person name="Guo"/>
            <person name="Y."/>
            <person name="Yang"/>
            <person name="C."/>
            <person name="Wang"/>
            <person name="Y."/>
            <person name="Tian"/>
            <person name="F."/>
            <person name="Zhuang"/>
            <person name="G."/>
            <person name="Fan"/>
            <person name="Y."/>
            <person name="Gao"/>
            <person name="Q."/>
            <person name="Li"/>
            <person name="Y."/>
            <person name="Ju"/>
            <person name="Z."/>
            <person name="Li"/>
            <person name="J."/>
            <person name="Li"/>
            <person name="R."/>
            <person name="Hou"/>
            <person name="M."/>
            <person name="Yang"/>
            <person name="G."/>
            <person name="Liu"/>
            <person name="G."/>
            <person name="Liu"/>
            <person name="W."/>
            <person name="Guo"/>
            <person name="J."/>
            <person name="Pan"/>
            <person name="S."/>
            <person name="Fan"/>
            <person name="G."/>
            <person name="Zhang"/>
            <person name="W."/>
            <person name="Zhang"/>
            <person name="R."/>
            <person name="Yu"/>
            <person name="J."/>
            <person name="Zhang"/>
            <person name="X."/>
            <person name="Yin"/>
            <person name="Q."/>
            <person name="Ji"/>
            <person name="C."/>
            <person name="Jin"/>
            <person name="Y."/>
            <person name="Yue"/>
            <person name="G."/>
            <person name="Liu"/>
            <person name="M."/>
            <person name="Xu"/>
            <person name="J."/>
            <person name="Liu"/>
            <person name="S."/>
            <person name="Jordana"/>
            <person name="J."/>
            <person name="Noce"/>
            <person name="A."/>
            <person name="Amills"/>
            <person name="M."/>
            <person name="Wu"/>
            <person name="D.D."/>
            <person name="Li"/>
            <person name="S."/>
            <person name="Zhou"/>
            <person name="X. and Zhong"/>
            <person name="J."/>
        </authorList>
    </citation>
    <scope>NUCLEOTIDE SEQUENCE [LARGE SCALE GENOMIC DNA]</scope>
</reference>
<dbReference type="Proteomes" id="UP000694387">
    <property type="component" value="Chromosome 26"/>
</dbReference>
<evidence type="ECO:0000313" key="2">
    <source>
        <dbReference type="Ensembl" id="ENSEASP00005003241.2"/>
    </source>
</evidence>
<reference evidence="2" key="3">
    <citation type="submission" date="2025-09" db="UniProtKB">
        <authorList>
            <consortium name="Ensembl"/>
        </authorList>
    </citation>
    <scope>IDENTIFICATION</scope>
</reference>
<dbReference type="Ensembl" id="ENSEAST00005003550.2">
    <property type="protein sequence ID" value="ENSEASP00005003241.2"/>
    <property type="gene ID" value="ENSEASG00005002517.2"/>
</dbReference>
<feature type="compositionally biased region" description="Low complexity" evidence="1">
    <location>
        <begin position="60"/>
        <end position="71"/>
    </location>
</feature>
<gene>
    <name evidence="2" type="primary">C26H19orf33</name>
</gene>
<feature type="compositionally biased region" description="Basic and acidic residues" evidence="1">
    <location>
        <begin position="144"/>
        <end position="159"/>
    </location>
</feature>
<dbReference type="GO" id="GO:0005634">
    <property type="term" value="C:nucleus"/>
    <property type="evidence" value="ECO:0007669"/>
    <property type="project" value="InterPro"/>
</dbReference>
<protein>
    <submittedName>
        <fullName evidence="2">Uncharacterized protein</fullName>
    </submittedName>
</protein>
<organism evidence="2 3">
    <name type="scientific">Equus asinus</name>
    <name type="common">Donkey</name>
    <name type="synonym">Equus africanus asinus</name>
    <dbReference type="NCBI Taxonomy" id="9793"/>
    <lineage>
        <taxon>Eukaryota</taxon>
        <taxon>Metazoa</taxon>
        <taxon>Chordata</taxon>
        <taxon>Craniata</taxon>
        <taxon>Vertebrata</taxon>
        <taxon>Euteleostomi</taxon>
        <taxon>Mammalia</taxon>
        <taxon>Eutheria</taxon>
        <taxon>Laurasiatheria</taxon>
        <taxon>Perissodactyla</taxon>
        <taxon>Equidae</taxon>
        <taxon>Equus</taxon>
    </lineage>
</organism>
<feature type="region of interest" description="Disordered" evidence="1">
    <location>
        <begin position="1"/>
        <end position="183"/>
    </location>
</feature>
<sequence length="183" mass="18718">MKLQPPPQKSAAAPRSRLPSSQGSGDGVGRMQLPALPISGRGKAGRGRESGPRTKGGRGSRNSRGGQARAAPGPPATPTPATMEFDLAAAVEPSSEKHPEAGQVGDPKQSPPKIQGPSAAGAAGSPRVSHRTTSSSSSSSDSDPEAKVRAAPPQRHEGTAGKVKKPKVKKKKKEKGKKKEAPH</sequence>
<accession>A0A8C4KWI9</accession>
<dbReference type="Pfam" id="PF15761">
    <property type="entry name" value="IMUP"/>
    <property type="match status" value="1"/>
</dbReference>
<evidence type="ECO:0000256" key="1">
    <source>
        <dbReference type="SAM" id="MobiDB-lite"/>
    </source>
</evidence>
<reference evidence="2" key="2">
    <citation type="submission" date="2025-08" db="UniProtKB">
        <authorList>
            <consortium name="Ensembl"/>
        </authorList>
    </citation>
    <scope>IDENTIFICATION</scope>
</reference>
<feature type="compositionally biased region" description="Low complexity" evidence="1">
    <location>
        <begin position="10"/>
        <end position="21"/>
    </location>
</feature>
<dbReference type="InterPro" id="IPR026621">
    <property type="entry name" value="IMUP"/>
</dbReference>
<feature type="compositionally biased region" description="Basic residues" evidence="1">
    <location>
        <begin position="162"/>
        <end position="176"/>
    </location>
</feature>